<evidence type="ECO:0000256" key="1">
    <source>
        <dbReference type="ARBA" id="ARBA00022821"/>
    </source>
</evidence>
<evidence type="ECO:0000313" key="4">
    <source>
        <dbReference type="Proteomes" id="UP001280121"/>
    </source>
</evidence>
<gene>
    <name evidence="3" type="ORF">Ddye_032596</name>
</gene>
<dbReference type="PANTHER" id="PTHR33463">
    <property type="entry name" value="NB-ARC DOMAIN-CONTAINING PROTEIN-RELATED"/>
    <property type="match status" value="1"/>
</dbReference>
<proteinExistence type="predicted"/>
<dbReference type="EMBL" id="JANJYI010000031">
    <property type="protein sequence ID" value="KAK2633599.1"/>
    <property type="molecule type" value="Genomic_DNA"/>
</dbReference>
<dbReference type="AlphaFoldDB" id="A0AAD9WJP0"/>
<reference evidence="3" key="1">
    <citation type="journal article" date="2023" name="Plant J.">
        <title>Genome sequences and population genomics provide insights into the demographic history, inbreeding, and mutation load of two 'living fossil' tree species of Dipteronia.</title>
        <authorList>
            <person name="Feng Y."/>
            <person name="Comes H.P."/>
            <person name="Chen J."/>
            <person name="Zhu S."/>
            <person name="Lu R."/>
            <person name="Zhang X."/>
            <person name="Li P."/>
            <person name="Qiu J."/>
            <person name="Olsen K.M."/>
            <person name="Qiu Y."/>
        </authorList>
    </citation>
    <scope>NUCLEOTIDE SEQUENCE</scope>
    <source>
        <strain evidence="3">KIB01</strain>
    </source>
</reference>
<protein>
    <recommendedName>
        <fullName evidence="2">Disease resistance protein At4g27190-like leucine-rich repeats domain-containing protein</fullName>
    </recommendedName>
</protein>
<comment type="caution">
    <text evidence="3">The sequence shown here is derived from an EMBL/GenBank/DDBJ whole genome shotgun (WGS) entry which is preliminary data.</text>
</comment>
<dbReference type="SUPFAM" id="SSF52047">
    <property type="entry name" value="RNI-like"/>
    <property type="match status" value="1"/>
</dbReference>
<dbReference type="Proteomes" id="UP001280121">
    <property type="component" value="Unassembled WGS sequence"/>
</dbReference>
<dbReference type="InterPro" id="IPR050905">
    <property type="entry name" value="Plant_NBS-LRR"/>
</dbReference>
<accession>A0AAD9WJP0</accession>
<sequence length="287" mass="32710">MDNQLDISAKQPFSLFDKVFSNLEELTLNRKGMTVRWQGQFRKLKALQVVQDESSVFPLIFLQGFRSLEELVMRSCSYKEIFLHGDIEKHAGMLAKIKVLKFDALSELKRIWKQDSKMDSVLRNVEILHVWNCHNLIKLVPSSASLENLTTLNIKSCDGLVNLITPSTARSLVQLTKMSIDGCKMITEIVANEGDATRNDIILTKLKWLLLHRLPRLTSFCSGNYAFKFPSLEQLIVNECPGMKIFSRGVSSTPRLWKMQLSVDGNDEFLDCDVNTTIQRIHRTSGT</sequence>
<keyword evidence="1" id="KW-0611">Plant defense</keyword>
<keyword evidence="4" id="KW-1185">Reference proteome</keyword>
<evidence type="ECO:0000259" key="2">
    <source>
        <dbReference type="Pfam" id="PF23247"/>
    </source>
</evidence>
<dbReference type="InterPro" id="IPR032675">
    <property type="entry name" value="LRR_dom_sf"/>
</dbReference>
<feature type="domain" description="Disease resistance protein At4g27190-like leucine-rich repeats" evidence="2">
    <location>
        <begin position="25"/>
        <end position="157"/>
    </location>
</feature>
<dbReference type="PANTHER" id="PTHR33463:SF136">
    <property type="entry name" value="NB-ARC DOMAIN-CONTAINING PROTEIN"/>
    <property type="match status" value="1"/>
</dbReference>
<organism evidence="3 4">
    <name type="scientific">Dipteronia dyeriana</name>
    <dbReference type="NCBI Taxonomy" id="168575"/>
    <lineage>
        <taxon>Eukaryota</taxon>
        <taxon>Viridiplantae</taxon>
        <taxon>Streptophyta</taxon>
        <taxon>Embryophyta</taxon>
        <taxon>Tracheophyta</taxon>
        <taxon>Spermatophyta</taxon>
        <taxon>Magnoliopsida</taxon>
        <taxon>eudicotyledons</taxon>
        <taxon>Gunneridae</taxon>
        <taxon>Pentapetalae</taxon>
        <taxon>rosids</taxon>
        <taxon>malvids</taxon>
        <taxon>Sapindales</taxon>
        <taxon>Sapindaceae</taxon>
        <taxon>Hippocastanoideae</taxon>
        <taxon>Acereae</taxon>
        <taxon>Dipteronia</taxon>
    </lineage>
</organism>
<dbReference type="InterPro" id="IPR057135">
    <property type="entry name" value="At4g27190-like_LRR"/>
</dbReference>
<name>A0AAD9WJP0_9ROSI</name>
<dbReference type="Pfam" id="PF23247">
    <property type="entry name" value="LRR_RPS2"/>
    <property type="match status" value="1"/>
</dbReference>
<evidence type="ECO:0000313" key="3">
    <source>
        <dbReference type="EMBL" id="KAK2633599.1"/>
    </source>
</evidence>
<dbReference type="Gene3D" id="3.80.10.10">
    <property type="entry name" value="Ribonuclease Inhibitor"/>
    <property type="match status" value="1"/>
</dbReference>